<proteinExistence type="predicted"/>
<accession>V6HE75</accession>
<dbReference type="AlphaFoldDB" id="V6HE75"/>
<sequence>MQWASRRCPVTGFSWGIDDRIKENLVKLIFRNPFSNFKLKIF</sequence>
<organism evidence="1 2">
    <name type="scientific">Leptospira inadai serovar Lyme str. 10</name>
    <dbReference type="NCBI Taxonomy" id="1049790"/>
    <lineage>
        <taxon>Bacteria</taxon>
        <taxon>Pseudomonadati</taxon>
        <taxon>Spirochaetota</taxon>
        <taxon>Spirochaetia</taxon>
        <taxon>Leptospirales</taxon>
        <taxon>Leptospiraceae</taxon>
        <taxon>Leptospira</taxon>
    </lineage>
</organism>
<dbReference type="STRING" id="1049790.LEP1GSC047_2103"/>
<name>V6HE75_9LEPT</name>
<dbReference type="EMBL" id="AHMM02000006">
    <property type="protein sequence ID" value="EQA38616.1"/>
    <property type="molecule type" value="Genomic_DNA"/>
</dbReference>
<comment type="caution">
    <text evidence="1">The sequence shown here is derived from an EMBL/GenBank/DDBJ whole genome shotgun (WGS) entry which is preliminary data.</text>
</comment>
<evidence type="ECO:0000313" key="2">
    <source>
        <dbReference type="Proteomes" id="UP000018719"/>
    </source>
</evidence>
<dbReference type="Proteomes" id="UP000018719">
    <property type="component" value="Unassembled WGS sequence"/>
</dbReference>
<evidence type="ECO:0000313" key="1">
    <source>
        <dbReference type="EMBL" id="EQA38616.1"/>
    </source>
</evidence>
<gene>
    <name evidence="1" type="ORF">LEP1GSC047_2103</name>
</gene>
<protein>
    <submittedName>
        <fullName evidence="1">Uncharacterized protein</fullName>
    </submittedName>
</protein>
<reference evidence="1 2" key="1">
    <citation type="submission" date="2013-05" db="EMBL/GenBank/DDBJ databases">
        <authorList>
            <person name="Harkins D.M."/>
            <person name="Durkin A.S."/>
            <person name="Brinkac L.M."/>
            <person name="Haft D.H."/>
            <person name="Selengut J.D."/>
            <person name="Sanka R."/>
            <person name="DePew J."/>
            <person name="Purushe J."/>
            <person name="Hartskeerl R.A."/>
            <person name="Ahmed A."/>
            <person name="van der Linden H."/>
            <person name="Goris M.G.A."/>
            <person name="Vinetz J.M."/>
            <person name="Sutton G.G."/>
            <person name="Nierman W.C."/>
            <person name="Fouts D.E."/>
        </authorList>
    </citation>
    <scope>NUCLEOTIDE SEQUENCE [LARGE SCALE GENOMIC DNA]</scope>
    <source>
        <strain evidence="1 2">10</strain>
    </source>
</reference>